<feature type="region of interest" description="Disordered" evidence="1">
    <location>
        <begin position="1"/>
        <end position="39"/>
    </location>
</feature>
<accession>A0ABX6TQF8</accession>
<evidence type="ECO:0008006" key="4">
    <source>
        <dbReference type="Google" id="ProtNLM"/>
    </source>
</evidence>
<organism evidence="2 3">
    <name type="scientific">Streptomyces lividans TK24</name>
    <dbReference type="NCBI Taxonomy" id="457428"/>
    <lineage>
        <taxon>Bacteria</taxon>
        <taxon>Bacillati</taxon>
        <taxon>Actinomycetota</taxon>
        <taxon>Actinomycetes</taxon>
        <taxon>Kitasatosporales</taxon>
        <taxon>Streptomycetaceae</taxon>
        <taxon>Streptomyces</taxon>
    </lineage>
</organism>
<sequence>MHFSLLPEKERAPFPLPGGRSLSAPSFPLPSLESRHAAQ</sequence>
<protein>
    <recommendedName>
        <fullName evidence="4">Secreted protein</fullName>
    </recommendedName>
</protein>
<evidence type="ECO:0000256" key="1">
    <source>
        <dbReference type="SAM" id="MobiDB-lite"/>
    </source>
</evidence>
<gene>
    <name evidence="2" type="ORF">SLIV_21543</name>
</gene>
<dbReference type="Proteomes" id="UP000028682">
    <property type="component" value="Chromosome"/>
</dbReference>
<evidence type="ECO:0000313" key="3">
    <source>
        <dbReference type="Proteomes" id="UP000028682"/>
    </source>
</evidence>
<name>A0ABX6TQF8_STRLI</name>
<dbReference type="EMBL" id="CP009124">
    <property type="protein sequence ID" value="QNR95622.1"/>
    <property type="molecule type" value="Genomic_DNA"/>
</dbReference>
<keyword evidence="3" id="KW-1185">Reference proteome</keyword>
<evidence type="ECO:0000313" key="2">
    <source>
        <dbReference type="EMBL" id="QNR95622.1"/>
    </source>
</evidence>
<proteinExistence type="predicted"/>
<feature type="compositionally biased region" description="Low complexity" evidence="1">
    <location>
        <begin position="21"/>
        <end position="32"/>
    </location>
</feature>
<reference evidence="3" key="1">
    <citation type="submission" date="2014-08" db="EMBL/GenBank/DDBJ databases">
        <title>Complete genome sequence of Streptomyces lividans TK24.</title>
        <authorList>
            <consortium name="StrepSynth"/>
            <person name="Ruckert C."/>
            <person name="Fridjonson O.H."/>
            <person name="Lambert C."/>
            <person name="van Wezel G.P."/>
            <person name="Bernaerts K."/>
            <person name="Anne J."/>
            <person name="Economou A."/>
            <person name="Kalinowski J."/>
        </authorList>
    </citation>
    <scope>NUCLEOTIDE SEQUENCE [LARGE SCALE GENOMIC DNA]</scope>
    <source>
        <strain evidence="3">TK24</strain>
    </source>
</reference>